<feature type="non-terminal residue" evidence="2">
    <location>
        <position position="1"/>
    </location>
</feature>
<feature type="compositionally biased region" description="Polar residues" evidence="1">
    <location>
        <begin position="16"/>
        <end position="26"/>
    </location>
</feature>
<evidence type="ECO:0000313" key="2">
    <source>
        <dbReference type="EMBL" id="PWN38010.1"/>
    </source>
</evidence>
<feature type="non-terminal residue" evidence="2">
    <location>
        <position position="287"/>
    </location>
</feature>
<organism evidence="2 3">
    <name type="scientific">Meira miltonrushii</name>
    <dbReference type="NCBI Taxonomy" id="1280837"/>
    <lineage>
        <taxon>Eukaryota</taxon>
        <taxon>Fungi</taxon>
        <taxon>Dikarya</taxon>
        <taxon>Basidiomycota</taxon>
        <taxon>Ustilaginomycotina</taxon>
        <taxon>Exobasidiomycetes</taxon>
        <taxon>Exobasidiales</taxon>
        <taxon>Brachybasidiaceae</taxon>
        <taxon>Meira</taxon>
    </lineage>
</organism>
<dbReference type="PANTHER" id="PTHR36452:SF1">
    <property type="entry name" value="DUF2461 DOMAIN-CONTAINING PROTEIN"/>
    <property type="match status" value="1"/>
</dbReference>
<dbReference type="InterPro" id="IPR012808">
    <property type="entry name" value="CHP02453"/>
</dbReference>
<dbReference type="Pfam" id="PF09365">
    <property type="entry name" value="DUF2461"/>
    <property type="match status" value="1"/>
</dbReference>
<name>A0A316VKF5_9BASI</name>
<dbReference type="PANTHER" id="PTHR36452">
    <property type="entry name" value="CHROMOSOME 12, WHOLE GENOME SHOTGUN SEQUENCE"/>
    <property type="match status" value="1"/>
</dbReference>
<evidence type="ECO:0000256" key="1">
    <source>
        <dbReference type="SAM" id="MobiDB-lite"/>
    </source>
</evidence>
<dbReference type="RefSeq" id="XP_025358312.1">
    <property type="nucleotide sequence ID" value="XM_025496086.1"/>
</dbReference>
<dbReference type="EMBL" id="KZ819602">
    <property type="protein sequence ID" value="PWN38010.1"/>
    <property type="molecule type" value="Genomic_DNA"/>
</dbReference>
<evidence type="ECO:0000313" key="3">
    <source>
        <dbReference type="Proteomes" id="UP000245771"/>
    </source>
</evidence>
<dbReference type="GeneID" id="37017867"/>
<feature type="region of interest" description="Disordered" evidence="1">
    <location>
        <begin position="1"/>
        <end position="27"/>
    </location>
</feature>
<dbReference type="AlphaFoldDB" id="A0A316VKF5"/>
<dbReference type="STRING" id="1280837.A0A316VKF5"/>
<accession>A0A316VKF5</accession>
<proteinExistence type="predicted"/>
<sequence length="287" mass="32737">KKSPKGKGKAAAPRLSNGSSTNMQSSYDEDGNEVIVMARAPTGKPPADHISQHTLNFMRDLQDPVKNDREWFAAHKNIYDYIHANWLAFTDTCVEEMIDKADDTIAYMPAKDLVERIYRDVRFSNDKTPYKRHLSWCMSRNGKKGNYAKYYLALSANDKSGLHAGLYEASKEDLQAVREHIINKTGPGRRLRELVNDKNFIKNFGAPPKSKAYSNKRSSLWGSDDELKRAPKGYDPEHVDVAWLRLKSYTVSHHFSDDEVIQPDFIEKMLEVARAAMPLVEIMNEIL</sequence>
<keyword evidence="3" id="KW-1185">Reference proteome</keyword>
<dbReference type="NCBIfam" id="TIGR02453">
    <property type="entry name" value="TIGR02453 family protein"/>
    <property type="match status" value="1"/>
</dbReference>
<dbReference type="OrthoDB" id="2537769at2759"/>
<reference evidence="2 3" key="1">
    <citation type="journal article" date="2018" name="Mol. Biol. Evol.">
        <title>Broad Genomic Sampling Reveals a Smut Pathogenic Ancestry of the Fungal Clade Ustilaginomycotina.</title>
        <authorList>
            <person name="Kijpornyongpan T."/>
            <person name="Mondo S.J."/>
            <person name="Barry K."/>
            <person name="Sandor L."/>
            <person name="Lee J."/>
            <person name="Lipzen A."/>
            <person name="Pangilinan J."/>
            <person name="LaButti K."/>
            <person name="Hainaut M."/>
            <person name="Henrissat B."/>
            <person name="Grigoriev I.V."/>
            <person name="Spatafora J.W."/>
            <person name="Aime M.C."/>
        </authorList>
    </citation>
    <scope>NUCLEOTIDE SEQUENCE [LARGE SCALE GENOMIC DNA]</scope>
    <source>
        <strain evidence="2 3">MCA 3882</strain>
    </source>
</reference>
<gene>
    <name evidence="2" type="ORF">FA14DRAFT_114962</name>
</gene>
<dbReference type="Proteomes" id="UP000245771">
    <property type="component" value="Unassembled WGS sequence"/>
</dbReference>
<dbReference type="InParanoid" id="A0A316VKF5"/>
<protein>
    <submittedName>
        <fullName evidence="2">Uncharacterized protein</fullName>
    </submittedName>
</protein>